<dbReference type="EMBL" id="CADILH010000004">
    <property type="protein sequence ID" value="CAB3932684.1"/>
    <property type="molecule type" value="Genomic_DNA"/>
</dbReference>
<name>A0A6S7F1N6_9BURK</name>
<dbReference type="Pfam" id="PF08889">
    <property type="entry name" value="WbqC"/>
    <property type="match status" value="1"/>
</dbReference>
<sequence length="228" mass="25837">MKTVAILQSNYVPWKGYFDLIAAVDEFVIYDEVQFTKNDWRNRNQIKTPQGIQWLSIPVGSDIQRRISEVELPAGPWAEKHWKTLAANYGRAHCFEDVARWLKPLYLEGGYQRLSELNVAFIKAICAYLGIKTKISDSADFEYSAGKTGRLVGLCRQTGADRYLSGPAAKAYLDEGEFAAAGVSVAWFDYAGYPEYPQLWGKFEHGVSILDLLFNCGTESSQYMRYVK</sequence>
<accession>A0A6S7F1N6</accession>
<gene>
    <name evidence="1" type="ORF">LMG6000_02793</name>
</gene>
<protein>
    <recommendedName>
        <fullName evidence="3">WbqC-like protein family protein</fullName>
    </recommendedName>
</protein>
<dbReference type="Proteomes" id="UP000494183">
    <property type="component" value="Unassembled WGS sequence"/>
</dbReference>
<dbReference type="OrthoDB" id="3611744at2"/>
<dbReference type="GeneID" id="92767090"/>
<dbReference type="RefSeq" id="WP_042795980.1">
    <property type="nucleotide sequence ID" value="NZ_CADIJK010000001.1"/>
</dbReference>
<dbReference type="AlphaFoldDB" id="A0A6S7F1N6"/>
<evidence type="ECO:0008006" key="3">
    <source>
        <dbReference type="Google" id="ProtNLM"/>
    </source>
</evidence>
<dbReference type="KEGG" id="ais:BUW96_24835"/>
<proteinExistence type="predicted"/>
<reference evidence="1 2" key="1">
    <citation type="submission" date="2020-04" db="EMBL/GenBank/DDBJ databases">
        <authorList>
            <person name="De Canck E."/>
        </authorList>
    </citation>
    <scope>NUCLEOTIDE SEQUENCE [LARGE SCALE GENOMIC DNA]</scope>
    <source>
        <strain evidence="1 2">LMG 6000</strain>
    </source>
</reference>
<keyword evidence="2" id="KW-1185">Reference proteome</keyword>
<dbReference type="InterPro" id="IPR014985">
    <property type="entry name" value="WbqC"/>
</dbReference>
<evidence type="ECO:0000313" key="2">
    <source>
        <dbReference type="Proteomes" id="UP000494183"/>
    </source>
</evidence>
<organism evidence="1 2">
    <name type="scientific">Achromobacter insolitus</name>
    <dbReference type="NCBI Taxonomy" id="217204"/>
    <lineage>
        <taxon>Bacteria</taxon>
        <taxon>Pseudomonadati</taxon>
        <taxon>Pseudomonadota</taxon>
        <taxon>Betaproteobacteria</taxon>
        <taxon>Burkholderiales</taxon>
        <taxon>Alcaligenaceae</taxon>
        <taxon>Achromobacter</taxon>
    </lineage>
</organism>
<evidence type="ECO:0000313" key="1">
    <source>
        <dbReference type="EMBL" id="CAB3932684.1"/>
    </source>
</evidence>